<evidence type="ECO:0000256" key="1">
    <source>
        <dbReference type="SAM" id="Coils"/>
    </source>
</evidence>
<name>A0A7J6PIP4_PEROL</name>
<feature type="compositionally biased region" description="Basic and acidic residues" evidence="2">
    <location>
        <begin position="543"/>
        <end position="571"/>
    </location>
</feature>
<feature type="chain" id="PRO_5029630618" evidence="3">
    <location>
        <begin position="18"/>
        <end position="1399"/>
    </location>
</feature>
<feature type="region of interest" description="Disordered" evidence="2">
    <location>
        <begin position="387"/>
        <end position="410"/>
    </location>
</feature>
<feature type="compositionally biased region" description="Basic and acidic residues" evidence="2">
    <location>
        <begin position="388"/>
        <end position="410"/>
    </location>
</feature>
<protein>
    <submittedName>
        <fullName evidence="4">Uncharacterized protein</fullName>
    </submittedName>
</protein>
<feature type="compositionally biased region" description="Basic and acidic residues" evidence="2">
    <location>
        <begin position="1220"/>
        <end position="1235"/>
    </location>
</feature>
<feature type="region of interest" description="Disordered" evidence="2">
    <location>
        <begin position="1080"/>
        <end position="1112"/>
    </location>
</feature>
<feature type="compositionally biased region" description="Basic and acidic residues" evidence="2">
    <location>
        <begin position="1133"/>
        <end position="1155"/>
    </location>
</feature>
<dbReference type="Proteomes" id="UP000541610">
    <property type="component" value="Unassembled WGS sequence"/>
</dbReference>
<feature type="coiled-coil region" evidence="1">
    <location>
        <begin position="794"/>
        <end position="824"/>
    </location>
</feature>
<feature type="compositionally biased region" description="Polar residues" evidence="2">
    <location>
        <begin position="1002"/>
        <end position="1015"/>
    </location>
</feature>
<gene>
    <name evidence="4" type="ORF">FOZ60_002716</name>
</gene>
<feature type="region of interest" description="Disordered" evidence="2">
    <location>
        <begin position="1124"/>
        <end position="1193"/>
    </location>
</feature>
<evidence type="ECO:0000313" key="5">
    <source>
        <dbReference type="Proteomes" id="UP000541610"/>
    </source>
</evidence>
<feature type="region of interest" description="Disordered" evidence="2">
    <location>
        <begin position="1220"/>
        <end position="1252"/>
    </location>
</feature>
<feature type="region of interest" description="Disordered" evidence="2">
    <location>
        <begin position="476"/>
        <end position="495"/>
    </location>
</feature>
<keyword evidence="1" id="KW-0175">Coiled coil</keyword>
<feature type="region of interest" description="Disordered" evidence="2">
    <location>
        <begin position="992"/>
        <end position="1015"/>
    </location>
</feature>
<dbReference type="OrthoDB" id="447520at2759"/>
<feature type="compositionally biased region" description="Polar residues" evidence="2">
    <location>
        <begin position="1238"/>
        <end position="1250"/>
    </location>
</feature>
<dbReference type="EMBL" id="JABANP010000015">
    <property type="protein sequence ID" value="KAF4695995.1"/>
    <property type="molecule type" value="Genomic_DNA"/>
</dbReference>
<evidence type="ECO:0000256" key="2">
    <source>
        <dbReference type="SAM" id="MobiDB-lite"/>
    </source>
</evidence>
<feature type="compositionally biased region" description="Basic and acidic residues" evidence="2">
    <location>
        <begin position="1184"/>
        <end position="1193"/>
    </location>
</feature>
<feature type="signal peptide" evidence="3">
    <location>
        <begin position="1"/>
        <end position="17"/>
    </location>
</feature>
<comment type="caution">
    <text evidence="4">The sequence shown here is derived from an EMBL/GenBank/DDBJ whole genome shotgun (WGS) entry which is preliminary data.</text>
</comment>
<reference evidence="4 5" key="1">
    <citation type="submission" date="2020-04" db="EMBL/GenBank/DDBJ databases">
        <title>Perkinsus olseni comparative genomics.</title>
        <authorList>
            <person name="Bogema D.R."/>
        </authorList>
    </citation>
    <scope>NUCLEOTIDE SEQUENCE [LARGE SCALE GENOMIC DNA]</scope>
    <source>
        <strain evidence="4">00978-12</strain>
    </source>
</reference>
<evidence type="ECO:0000313" key="4">
    <source>
        <dbReference type="EMBL" id="KAF4695995.1"/>
    </source>
</evidence>
<keyword evidence="3" id="KW-0732">Signal</keyword>
<feature type="coiled-coil region" evidence="1">
    <location>
        <begin position="888"/>
        <end position="915"/>
    </location>
</feature>
<proteinExistence type="predicted"/>
<sequence>MLSILLTGSIYLYTGLTDVAIQNGGSIPSSREVSFMKGRCVARMRPSESAATKHLTPEGKRGNGAFLQRTSWPIASVSQLAAGHGRYFGVQCMEQHCGSALNTCLMEADKSLDPEFNKDKQEIKQSQCGVMLLCLWNEEKDEETLERQQDHIPNKLSPAAAKALSQARAARRERGADVSQQPRKALLKAPCSNALKTLDVNALLTTTLLSSAASKEIPSDDAVVQDTSLLKDAPLEKAKVAIQSLTPSCLKDHCSAELYACDENAECNSVFSCLEINSARHDKTDAKKCTDKLMGLDEIKKNLLACAEAAKCLQGEISPSLSLKDDIDSIAAKPSSLLQLSGGVSSHARQQHMTEAEAKRAFEVSRQKTDEILHKVQQQMKSLNVQMDKTRDDEQKGMAELEKQRKDDDTKLEAAEKRYEALETKAMNDPSIQSGSPTGAAAGAASSFMEGDIPDFLEPLREVARKAQSFAEEMKKQQEELDAVASSGGTPSGLSLIQEKAGVAVTGNEDRELASAMKAEDADEVRTDKHLAKASDALNELQHSIREESRELALEERNDASHEQSGVHDLADNDDGLSLLEEASEKRDWETDLERHVSEWRSLLARDSTNRRHFTPKADDGEEDDDDEASSFLQVADKSDATGDWISKMLRMFDLAIRKEAEKTRDVIKVLQQVQEAVDVKKASQGNKHSSGPSFVEQAQPGHFNLEKAEEEVGALQAKWAREAKKISAPLPTPDLKAIEKRTAKADKHVKKVDQEFKKALVSLKSDILSQAEMSKAKTAGASFLELGSQSKAHEKLEKLRAELDADMAKNAEKQQQIEEEMKEAGGSQSLLEETKREAALPVSLTQAMSRLDALAKRLTLPLVVSIQVNTEIGARTSLADRVIETSRKKSEELLKEVHDQIRSLTSDLDQSTAEQKKDLELLKQNEDYQDRALENTESKLKDIAAEKITLPDAAPMSSFMQGKNGQGDIFAPLRKAAEKAKEFAQKLFNGTEASVEGPAGDSSQADGGKNSSSSSFLEAKDIGYFLGNAGSVGSEDADTDAAERGLSMAQDGISKLDADIAAQKKMLATERAELEKEKEATAKINLDDADSATSVASSLPDTPQLDNTEDYSNALPSLSFLETHNGANLPDEPPKKGVTDKEKAEPAVEGERAAKGSSSGGENKTGKKKASFLEWAPVNFAETEDRQKEKREVARLKEEFAESMQKVKDQSAALLAESKADLEANRSFKSKLETGDEPSTSSFVETSSYDPEKEAAAIKALNRRWEAEAEKLRNAPIGGPEEEELTTLMKTQRERDAKDDEKIKELKDQMHDDLKKLHKEIALATASTANEDFSSFLEAGHKNPESERAESLLNRVEDFVAHDEIKTKAELQALRNDAGDAVGSIPGVLAQIARRIVH</sequence>
<evidence type="ECO:0000256" key="3">
    <source>
        <dbReference type="SAM" id="SignalP"/>
    </source>
</evidence>
<organism evidence="4 5">
    <name type="scientific">Perkinsus olseni</name>
    <name type="common">Perkinsus atlanticus</name>
    <dbReference type="NCBI Taxonomy" id="32597"/>
    <lineage>
        <taxon>Eukaryota</taxon>
        <taxon>Sar</taxon>
        <taxon>Alveolata</taxon>
        <taxon>Perkinsozoa</taxon>
        <taxon>Perkinsea</taxon>
        <taxon>Perkinsida</taxon>
        <taxon>Perkinsidae</taxon>
        <taxon>Perkinsus</taxon>
    </lineage>
</organism>
<feature type="compositionally biased region" description="Polar residues" evidence="2">
    <location>
        <begin position="1100"/>
        <end position="1112"/>
    </location>
</feature>
<feature type="region of interest" description="Disordered" evidence="2">
    <location>
        <begin position="536"/>
        <end position="590"/>
    </location>
</feature>
<accession>A0A7J6PIP4</accession>